<comment type="catalytic activity">
    <reaction evidence="6">
        <text>L-histidinol phosphate + 2-oxoglutarate = 3-(imidazol-4-yl)-2-oxopropyl phosphate + L-glutamate</text>
        <dbReference type="Rhea" id="RHEA:23744"/>
        <dbReference type="ChEBI" id="CHEBI:16810"/>
        <dbReference type="ChEBI" id="CHEBI:29985"/>
        <dbReference type="ChEBI" id="CHEBI:57766"/>
        <dbReference type="ChEBI" id="CHEBI:57980"/>
        <dbReference type="EC" id="2.6.1.9"/>
    </reaction>
</comment>
<dbReference type="NCBIfam" id="NF002878">
    <property type="entry name" value="PRK03321.1"/>
    <property type="match status" value="1"/>
</dbReference>
<dbReference type="InterPro" id="IPR015424">
    <property type="entry name" value="PyrdxlP-dep_Trfase"/>
</dbReference>
<dbReference type="Pfam" id="PF00155">
    <property type="entry name" value="Aminotran_1_2"/>
    <property type="match status" value="1"/>
</dbReference>
<keyword evidence="5 6" id="KW-0663">Pyridoxal phosphate</keyword>
<organism evidence="9 10">
    <name type="scientific">Schaalia naturae</name>
    <dbReference type="NCBI Taxonomy" id="635203"/>
    <lineage>
        <taxon>Bacteria</taxon>
        <taxon>Bacillati</taxon>
        <taxon>Actinomycetota</taxon>
        <taxon>Actinomycetes</taxon>
        <taxon>Actinomycetales</taxon>
        <taxon>Actinomycetaceae</taxon>
        <taxon>Schaalia</taxon>
    </lineage>
</organism>
<evidence type="ECO:0000256" key="7">
    <source>
        <dbReference type="SAM" id="MobiDB-lite"/>
    </source>
</evidence>
<comment type="similarity">
    <text evidence="6">Belongs to the class-II pyridoxal-phosphate-dependent aminotransferase family. Histidinol-phosphate aminotransferase subfamily.</text>
</comment>
<keyword evidence="6" id="KW-0028">Amino-acid biosynthesis</keyword>
<evidence type="ECO:0000256" key="2">
    <source>
        <dbReference type="ARBA" id="ARBA00011738"/>
    </source>
</evidence>
<proteinExistence type="inferred from homology"/>
<dbReference type="PANTHER" id="PTHR43643:SF3">
    <property type="entry name" value="HISTIDINOL-PHOSPHATE AMINOTRANSFERASE"/>
    <property type="match status" value="1"/>
</dbReference>
<dbReference type="InterPro" id="IPR005861">
    <property type="entry name" value="HisP_aminotrans"/>
</dbReference>
<dbReference type="EMBL" id="JBHTEF010000001">
    <property type="protein sequence ID" value="MFC7581359.1"/>
    <property type="molecule type" value="Genomic_DNA"/>
</dbReference>
<dbReference type="InterPro" id="IPR004839">
    <property type="entry name" value="Aminotransferase_I/II_large"/>
</dbReference>
<dbReference type="Gene3D" id="3.90.1150.10">
    <property type="entry name" value="Aspartate Aminotransferase, domain 1"/>
    <property type="match status" value="1"/>
</dbReference>
<dbReference type="EC" id="2.6.1.9" evidence="6"/>
<evidence type="ECO:0000256" key="4">
    <source>
        <dbReference type="ARBA" id="ARBA00022679"/>
    </source>
</evidence>
<evidence type="ECO:0000256" key="6">
    <source>
        <dbReference type="HAMAP-Rule" id="MF_01023"/>
    </source>
</evidence>
<reference evidence="10" key="1">
    <citation type="journal article" date="2019" name="Int. J. Syst. Evol. Microbiol.">
        <title>The Global Catalogue of Microorganisms (GCM) 10K type strain sequencing project: providing services to taxonomists for standard genome sequencing and annotation.</title>
        <authorList>
            <consortium name="The Broad Institute Genomics Platform"/>
            <consortium name="The Broad Institute Genome Sequencing Center for Infectious Disease"/>
            <person name="Wu L."/>
            <person name="Ma J."/>
        </authorList>
    </citation>
    <scope>NUCLEOTIDE SEQUENCE [LARGE SCALE GENOMIC DNA]</scope>
    <source>
        <strain evidence="10">CCUG 56698</strain>
    </source>
</reference>
<evidence type="ECO:0000313" key="10">
    <source>
        <dbReference type="Proteomes" id="UP001596527"/>
    </source>
</evidence>
<comment type="subunit">
    <text evidence="2 6">Homodimer.</text>
</comment>
<comment type="pathway">
    <text evidence="6">Amino-acid biosynthesis; L-histidine biosynthesis; L-histidine from 5-phospho-alpha-D-ribose 1-diphosphate: step 7/9.</text>
</comment>
<feature type="domain" description="Aminotransferase class I/classII large" evidence="8">
    <location>
        <begin position="42"/>
        <end position="358"/>
    </location>
</feature>
<evidence type="ECO:0000256" key="1">
    <source>
        <dbReference type="ARBA" id="ARBA00001933"/>
    </source>
</evidence>
<feature type="region of interest" description="Disordered" evidence="7">
    <location>
        <begin position="35"/>
        <end position="54"/>
    </location>
</feature>
<dbReference type="GO" id="GO:0004400">
    <property type="term" value="F:histidinol-phosphate transaminase activity"/>
    <property type="evidence" value="ECO:0007669"/>
    <property type="project" value="UniProtKB-EC"/>
</dbReference>
<keyword evidence="10" id="KW-1185">Reference proteome</keyword>
<protein>
    <recommendedName>
        <fullName evidence="6">Histidinol-phosphate aminotransferase</fullName>
        <ecNumber evidence="6">2.6.1.9</ecNumber>
    </recommendedName>
    <alternativeName>
        <fullName evidence="6">Imidazole acetol-phosphate transaminase</fullName>
    </alternativeName>
</protein>
<name>A0ABW2SN90_9ACTO</name>
<sequence>MTASDDADLPQSAPRAMRVRLRPEVLALPRYVAGKSQPGAAKLSSNENPEPPTPAVIEAAGRALEDANRYPDMGAILLRSAIADHLGVEPDQICVGTGSSGVLVAALSAVCAPGGEVVHPWRSFESYPIAIPTAGGVPVPVALDAHDAIDLGAMARTVGPRTAAVILCSPNNPTGPALRLEDVRAFLRQTPQEVLVILDEAYIEMATAPGVGSAVPLLGEFPNLLILRTFSKVYALAGLRVGYGVAHRDLTAAVTAVSLPFGVSSVAQAAALAALADQGAVARSVRLIVAERERMLADLRECGYRVPDSQANFVWLPADQSGPAFVRACSDANLVVRPFPEGVRVSVGRPEDDDRFLEVARAFRGA</sequence>
<dbReference type="InterPro" id="IPR024892">
    <property type="entry name" value="ArAT"/>
</dbReference>
<dbReference type="PANTHER" id="PTHR43643">
    <property type="entry name" value="HISTIDINOL-PHOSPHATE AMINOTRANSFERASE 2"/>
    <property type="match status" value="1"/>
</dbReference>
<dbReference type="RefSeq" id="WP_380974616.1">
    <property type="nucleotide sequence ID" value="NZ_JBHTEF010000001.1"/>
</dbReference>
<dbReference type="SUPFAM" id="SSF53383">
    <property type="entry name" value="PLP-dependent transferases"/>
    <property type="match status" value="1"/>
</dbReference>
<comment type="cofactor">
    <cofactor evidence="1 6">
        <name>pyridoxal 5'-phosphate</name>
        <dbReference type="ChEBI" id="CHEBI:597326"/>
    </cofactor>
</comment>
<gene>
    <name evidence="6 9" type="primary">hisC</name>
    <name evidence="9" type="ORF">ACFQWG_09165</name>
</gene>
<dbReference type="Proteomes" id="UP001596527">
    <property type="component" value="Unassembled WGS sequence"/>
</dbReference>
<evidence type="ECO:0000256" key="5">
    <source>
        <dbReference type="ARBA" id="ARBA00022898"/>
    </source>
</evidence>
<dbReference type="Gene3D" id="3.40.640.10">
    <property type="entry name" value="Type I PLP-dependent aspartate aminotransferase-like (Major domain)"/>
    <property type="match status" value="1"/>
</dbReference>
<keyword evidence="6" id="KW-0368">Histidine biosynthesis</keyword>
<accession>A0ABW2SN90</accession>
<dbReference type="InterPro" id="IPR015421">
    <property type="entry name" value="PyrdxlP-dep_Trfase_major"/>
</dbReference>
<comment type="caution">
    <text evidence="9">The sequence shown here is derived from an EMBL/GenBank/DDBJ whole genome shotgun (WGS) entry which is preliminary data.</text>
</comment>
<evidence type="ECO:0000313" key="9">
    <source>
        <dbReference type="EMBL" id="MFC7581359.1"/>
    </source>
</evidence>
<evidence type="ECO:0000256" key="3">
    <source>
        <dbReference type="ARBA" id="ARBA00022576"/>
    </source>
</evidence>
<keyword evidence="4 6" id="KW-0808">Transferase</keyword>
<dbReference type="NCBIfam" id="TIGR01141">
    <property type="entry name" value="hisC"/>
    <property type="match status" value="1"/>
</dbReference>
<dbReference type="InterPro" id="IPR015422">
    <property type="entry name" value="PyrdxlP-dep_Trfase_small"/>
</dbReference>
<dbReference type="HAMAP" id="MF_01023">
    <property type="entry name" value="HisC_aminotrans_2"/>
    <property type="match status" value="1"/>
</dbReference>
<evidence type="ECO:0000259" key="8">
    <source>
        <dbReference type="Pfam" id="PF00155"/>
    </source>
</evidence>
<keyword evidence="3 6" id="KW-0032">Aminotransferase</keyword>
<feature type="modified residue" description="N6-(pyridoxal phosphate)lysine" evidence="6">
    <location>
        <position position="232"/>
    </location>
</feature>
<dbReference type="InterPro" id="IPR050106">
    <property type="entry name" value="HistidinolP_aminotransfase"/>
</dbReference>
<dbReference type="CDD" id="cd00609">
    <property type="entry name" value="AAT_like"/>
    <property type="match status" value="1"/>
</dbReference>